<organism evidence="2 3">
    <name type="scientific">Puccinia graminis f. sp. tritici</name>
    <dbReference type="NCBI Taxonomy" id="56615"/>
    <lineage>
        <taxon>Eukaryota</taxon>
        <taxon>Fungi</taxon>
        <taxon>Dikarya</taxon>
        <taxon>Basidiomycota</taxon>
        <taxon>Pucciniomycotina</taxon>
        <taxon>Pucciniomycetes</taxon>
        <taxon>Pucciniales</taxon>
        <taxon>Pucciniaceae</taxon>
        <taxon>Puccinia</taxon>
    </lineage>
</organism>
<gene>
    <name evidence="2" type="ORF">PGTUg99_026872</name>
</gene>
<evidence type="ECO:0000256" key="1">
    <source>
        <dbReference type="SAM" id="MobiDB-lite"/>
    </source>
</evidence>
<evidence type="ECO:0000313" key="2">
    <source>
        <dbReference type="EMBL" id="KAA1121016.1"/>
    </source>
</evidence>
<sequence length="68" mass="7810">MTNSRGVAISMTGKDPFQSSRPYNLDGRKEPLPAIKTNLRDRKFLPFLALHLIDRKDILPADEIQQHH</sequence>
<feature type="region of interest" description="Disordered" evidence="1">
    <location>
        <begin position="1"/>
        <end position="30"/>
    </location>
</feature>
<reference evidence="2 3" key="1">
    <citation type="submission" date="2019-05" db="EMBL/GenBank/DDBJ databases">
        <title>Emergence of the Ug99 lineage of the wheat stem rust pathogen through somatic hybridization.</title>
        <authorList>
            <person name="Li F."/>
            <person name="Upadhyaya N.M."/>
            <person name="Sperschneider J."/>
            <person name="Matny O."/>
            <person name="Nguyen-Phuc H."/>
            <person name="Mago R."/>
            <person name="Raley C."/>
            <person name="Miller M.E."/>
            <person name="Silverstein K.A.T."/>
            <person name="Henningsen E."/>
            <person name="Hirsch C.D."/>
            <person name="Visser B."/>
            <person name="Pretorius Z.A."/>
            <person name="Steffenson B.J."/>
            <person name="Schwessinger B."/>
            <person name="Dodds P.N."/>
            <person name="Figueroa M."/>
        </authorList>
    </citation>
    <scope>NUCLEOTIDE SEQUENCE [LARGE SCALE GENOMIC DNA]</scope>
    <source>
        <strain evidence="2 3">Ug99</strain>
    </source>
</reference>
<name>A0A5B0R5W8_PUCGR</name>
<dbReference type="Proteomes" id="UP000325313">
    <property type="component" value="Unassembled WGS sequence"/>
</dbReference>
<evidence type="ECO:0000313" key="3">
    <source>
        <dbReference type="Proteomes" id="UP000325313"/>
    </source>
</evidence>
<dbReference type="EMBL" id="VDEP01000240">
    <property type="protein sequence ID" value="KAA1121016.1"/>
    <property type="molecule type" value="Genomic_DNA"/>
</dbReference>
<protein>
    <submittedName>
        <fullName evidence="2">Uncharacterized protein</fullName>
    </submittedName>
</protein>
<proteinExistence type="predicted"/>
<dbReference type="AlphaFoldDB" id="A0A5B0R5W8"/>
<accession>A0A5B0R5W8</accession>
<comment type="caution">
    <text evidence="2">The sequence shown here is derived from an EMBL/GenBank/DDBJ whole genome shotgun (WGS) entry which is preliminary data.</text>
</comment>